<evidence type="ECO:0000313" key="3">
    <source>
        <dbReference type="Proteomes" id="UP001642409"/>
    </source>
</evidence>
<evidence type="ECO:0000313" key="2">
    <source>
        <dbReference type="EMBL" id="CAL6092723.1"/>
    </source>
</evidence>
<accession>A0AA86NP19</accession>
<reference evidence="2 3" key="2">
    <citation type="submission" date="2024-07" db="EMBL/GenBank/DDBJ databases">
        <authorList>
            <person name="Akdeniz Z."/>
        </authorList>
    </citation>
    <scope>NUCLEOTIDE SEQUENCE [LARGE SCALE GENOMIC DNA]</scope>
</reference>
<protein>
    <submittedName>
        <fullName evidence="1">Uncharacterized protein</fullName>
    </submittedName>
</protein>
<name>A0AA86NP19_9EUKA</name>
<keyword evidence="3" id="KW-1185">Reference proteome</keyword>
<dbReference type="Gene3D" id="2.160.20.110">
    <property type="match status" value="1"/>
</dbReference>
<dbReference type="EMBL" id="CATOUU010000252">
    <property type="protein sequence ID" value="CAI9922503.1"/>
    <property type="molecule type" value="Genomic_DNA"/>
</dbReference>
<gene>
    <name evidence="1" type="ORF">HINF_LOCUS10148</name>
    <name evidence="2" type="ORF">HINF_LOCUS66401</name>
</gene>
<dbReference type="Proteomes" id="UP001642409">
    <property type="component" value="Unassembled WGS sequence"/>
</dbReference>
<evidence type="ECO:0000313" key="1">
    <source>
        <dbReference type="EMBL" id="CAI9922503.1"/>
    </source>
</evidence>
<organism evidence="1">
    <name type="scientific">Hexamita inflata</name>
    <dbReference type="NCBI Taxonomy" id="28002"/>
    <lineage>
        <taxon>Eukaryota</taxon>
        <taxon>Metamonada</taxon>
        <taxon>Diplomonadida</taxon>
        <taxon>Hexamitidae</taxon>
        <taxon>Hexamitinae</taxon>
        <taxon>Hexamita</taxon>
    </lineage>
</organism>
<comment type="caution">
    <text evidence="1">The sequence shown here is derived from an EMBL/GenBank/DDBJ whole genome shotgun (WGS) entry which is preliminary data.</text>
</comment>
<sequence>MRKFNSVSSTPASKQIPAPCRATANQKYYSGSLGCQSLITIYKMFSSIIVVYKYLQQRNQQCSSNILVDNMQHSYCQKLNTLNNVKLNDAVYLTQKANNINLFIYTNATQQSQINVSVSNVDVNVFSLFGFGTHKQTVTDSNINISLQFQVQIGALICTICGVEVQSCNLTFVASGRKISSVIITPKDRFTIQSTFVQFRIKSHNSSGLANVLSYTTVPFEICNCKMTGVNLIQSQNNGYIASTVHANVFLQISQFDICVDSTPRFGYESAKITVTGIESVRCDVCDSQSVVYGLCRDSLTYSELVGGMYQCVPPFEYADNKCVCAYGYLLNDTQCVNVVDAINDVQDLVNDTNADQMEFLEQNLESVQNFLIQIDQSIASNFTDIDSRIISNYTLANQNLFLNTSVLDARIFANISDIKHDFYISQIKADTNLLANTTVLDQRIFKNVSILNNTIYNLTLLQKYINNSLYQQNEIIEQQKNIVNNLASQLNCTNNQGSLVNGTCVQVSCSIQGQKVQNGQCTCSTIGAFVQNGACSCGEGSLNISNLCKCPDHSSLVNGVCTCDQIFGQLMIDGICKCPTGQSVENGICIYLNYVINNTEFEQVCSQEVYTQIFDIDTKTTSFTNYLIYSSKYYINGYVFGTSSNIINNAFIDVCDNVYSNNFSLFQSQYSFTNIKLQIGEQNVYNCTLISQLSRQITMNQINIISRPDSELSVHQKAQIITQQSTNVKIINLLINISFTLQNGNISLVNNISGVFNIQGYQVLGTYVSTGTVSMIGINIDSAIVNVNNVAFQPSSFFVGNYSSYLFAISTYSTIQVNSIAIILGNQQNTQILTSIQTYEGAVNEYRVLFYYQFGGIVSIMKNQSTLNIYDIIVDSYQTVNTIYTRNFGIIVGYVISHENNIVINNICLQQIISIKQQYSSNSIFEMCGLIGQNQGNLQIRNSYVIQKINGYTRYSCLGVIGQQAHFSIDLVVVNLKSSLSLNSSSSSGNSIGSIFGKMEKALNCSIKNTTVQGYINSSGLENIGGFIGSLYYNNLNITIQYSNMTQLNISGWKNIGGYIGFQYQKTNITIIESVNLNSILSGQSIGGFIGVQDYYANTTIQNSSINNTNISSKGQAGGILGYCSSTLYLMNLKIQFVRFSTDHYGVVSGSNRGTLIIVNSSSIQNYYNGLLITDCPLLQNIWSYSGC</sequence>
<dbReference type="AlphaFoldDB" id="A0AA86NP19"/>
<dbReference type="EMBL" id="CAXDID020000447">
    <property type="protein sequence ID" value="CAL6092723.1"/>
    <property type="molecule type" value="Genomic_DNA"/>
</dbReference>
<proteinExistence type="predicted"/>
<reference evidence="1" key="1">
    <citation type="submission" date="2023-06" db="EMBL/GenBank/DDBJ databases">
        <authorList>
            <person name="Kurt Z."/>
        </authorList>
    </citation>
    <scope>NUCLEOTIDE SEQUENCE</scope>
</reference>